<organism evidence="1 2">
    <name type="scientific">Trichinella britovi</name>
    <name type="common">Parasitic roundworm</name>
    <dbReference type="NCBI Taxonomy" id="45882"/>
    <lineage>
        <taxon>Eukaryota</taxon>
        <taxon>Metazoa</taxon>
        <taxon>Ecdysozoa</taxon>
        <taxon>Nematoda</taxon>
        <taxon>Enoplea</taxon>
        <taxon>Dorylaimia</taxon>
        <taxon>Trichinellida</taxon>
        <taxon>Trichinellidae</taxon>
        <taxon>Trichinella</taxon>
    </lineage>
</organism>
<gene>
    <name evidence="1" type="ORF">T03_7340</name>
</gene>
<protein>
    <submittedName>
        <fullName evidence="1">Uncharacterized protein</fullName>
    </submittedName>
</protein>
<dbReference type="EMBL" id="JYDI01000017">
    <property type="protein sequence ID" value="KRY58909.1"/>
    <property type="molecule type" value="Genomic_DNA"/>
</dbReference>
<evidence type="ECO:0000313" key="1">
    <source>
        <dbReference type="EMBL" id="KRY58909.1"/>
    </source>
</evidence>
<reference evidence="1 2" key="1">
    <citation type="submission" date="2015-01" db="EMBL/GenBank/DDBJ databases">
        <title>Evolution of Trichinella species and genotypes.</title>
        <authorList>
            <person name="Korhonen P.K."/>
            <person name="Edoardo P."/>
            <person name="Giuseppe L.R."/>
            <person name="Gasser R.B."/>
        </authorList>
    </citation>
    <scope>NUCLEOTIDE SEQUENCE [LARGE SCALE GENOMIC DNA]</scope>
    <source>
        <strain evidence="1">ISS120</strain>
    </source>
</reference>
<keyword evidence="2" id="KW-1185">Reference proteome</keyword>
<proteinExistence type="predicted"/>
<dbReference type="AlphaFoldDB" id="A0A0V1DB93"/>
<dbReference type="OrthoDB" id="5930523at2759"/>
<accession>A0A0V1DB93</accession>
<name>A0A0V1DB93_TRIBR</name>
<sequence>MRWKCGDQVYNTELVLEGCGAGILILRSYEGSCEKVHQCEWMLFGLASHRGIGVRVHNSEKMAEGRRRYCNALVRWKCGEHPYNSEFMMEGCGSGVPHLLSGRWSSRKVQCEWMLDGRSGRIPL</sequence>
<dbReference type="Proteomes" id="UP000054653">
    <property type="component" value="Unassembled WGS sequence"/>
</dbReference>
<evidence type="ECO:0000313" key="2">
    <source>
        <dbReference type="Proteomes" id="UP000054653"/>
    </source>
</evidence>
<comment type="caution">
    <text evidence="1">The sequence shown here is derived from an EMBL/GenBank/DDBJ whole genome shotgun (WGS) entry which is preliminary data.</text>
</comment>